<reference evidence="1" key="1">
    <citation type="journal article" date="2021" name="Proc. Natl. Acad. Sci. U.S.A.">
        <title>A Catalog of Tens of Thousands of Viruses from Human Metagenomes Reveals Hidden Associations with Chronic Diseases.</title>
        <authorList>
            <person name="Tisza M.J."/>
            <person name="Buck C.B."/>
        </authorList>
    </citation>
    <scope>NUCLEOTIDE SEQUENCE</scope>
    <source>
        <strain evidence="1">CtAvK3</strain>
    </source>
</reference>
<accession>A0A8S5MJ86</accession>
<evidence type="ECO:0000313" key="1">
    <source>
        <dbReference type="EMBL" id="DAD81955.1"/>
    </source>
</evidence>
<protein>
    <submittedName>
        <fullName evidence="1">Uncharacterized protein</fullName>
    </submittedName>
</protein>
<dbReference type="EMBL" id="BK014910">
    <property type="protein sequence ID" value="DAD81955.1"/>
    <property type="molecule type" value="Genomic_DNA"/>
</dbReference>
<proteinExistence type="predicted"/>
<organism evidence="1">
    <name type="scientific">Siphoviridae sp. ctAvK3</name>
    <dbReference type="NCBI Taxonomy" id="2826184"/>
    <lineage>
        <taxon>Viruses</taxon>
        <taxon>Duplodnaviria</taxon>
        <taxon>Heunggongvirae</taxon>
        <taxon>Uroviricota</taxon>
        <taxon>Caudoviricetes</taxon>
    </lineage>
</organism>
<sequence>MSTTTTTTTTTTTELETIRTLHSCTHALEAIINDPTNHTAQERADAETALQTALNTANTQRLERLFTECDDAENPLQALLTNKSWSPYMARRTTDRATRRISYSIMTRRARVNLLDYLKHAELNGVTLPTSVDVLRNLLEAACNTLSAYVLSSIQQDELSSVSVSNVKAGLYNFVSKLGIAGLKVRNTDVRFLSMAVTRARDLGELAEITPAHLVPYLMDLVYVQTEELQYNFAAKEDKKAKK</sequence>
<name>A0A8S5MJ86_9CAUD</name>